<evidence type="ECO:0000256" key="3">
    <source>
        <dbReference type="PIRSR" id="PIRSR613078-2"/>
    </source>
</evidence>
<dbReference type="SUPFAM" id="SSF53254">
    <property type="entry name" value="Phosphoglycerate mutase-like"/>
    <property type="match status" value="1"/>
</dbReference>
<keyword evidence="1" id="KW-0324">Glycolysis</keyword>
<dbReference type="Pfam" id="PF00300">
    <property type="entry name" value="His_Phos_1"/>
    <property type="match status" value="1"/>
</dbReference>
<feature type="binding site" evidence="3">
    <location>
        <position position="57"/>
    </location>
    <ligand>
        <name>substrate</name>
    </ligand>
</feature>
<protein>
    <submittedName>
        <fullName evidence="4">Putative phosphoglycerate mutase</fullName>
    </submittedName>
</protein>
<dbReference type="InterPro" id="IPR013078">
    <property type="entry name" value="His_Pase_superF_clade-1"/>
</dbReference>
<feature type="binding site" evidence="3">
    <location>
        <begin position="7"/>
        <end position="14"/>
    </location>
    <ligand>
        <name>substrate</name>
    </ligand>
</feature>
<dbReference type="GO" id="GO:0005737">
    <property type="term" value="C:cytoplasm"/>
    <property type="evidence" value="ECO:0007669"/>
    <property type="project" value="TreeGrafter"/>
</dbReference>
<dbReference type="InterPro" id="IPR001345">
    <property type="entry name" value="PG/BPGM_mutase_AS"/>
</dbReference>
<dbReference type="EMBL" id="VFPA01000001">
    <property type="protein sequence ID" value="TQM14838.1"/>
    <property type="molecule type" value="Genomic_DNA"/>
</dbReference>
<dbReference type="GO" id="GO:0016791">
    <property type="term" value="F:phosphatase activity"/>
    <property type="evidence" value="ECO:0007669"/>
    <property type="project" value="TreeGrafter"/>
</dbReference>
<evidence type="ECO:0000313" key="5">
    <source>
        <dbReference type="Proteomes" id="UP000315677"/>
    </source>
</evidence>
<gene>
    <name evidence="4" type="ORF">FB558_1614</name>
</gene>
<dbReference type="RefSeq" id="WP_142049732.1">
    <property type="nucleotide sequence ID" value="NZ_VFPA01000001.1"/>
</dbReference>
<dbReference type="OrthoDB" id="5296884at2"/>
<reference evidence="4 5" key="1">
    <citation type="submission" date="2019-06" db="EMBL/GenBank/DDBJ databases">
        <title>Sequencing the genomes of 1000 actinobacteria strains.</title>
        <authorList>
            <person name="Klenk H.-P."/>
        </authorList>
    </citation>
    <scope>NUCLEOTIDE SEQUENCE [LARGE SCALE GENOMIC DNA]</scope>
    <source>
        <strain evidence="4 5">DSM 45301</strain>
    </source>
</reference>
<dbReference type="InterPro" id="IPR050275">
    <property type="entry name" value="PGM_Phosphatase"/>
</dbReference>
<dbReference type="PROSITE" id="PS00175">
    <property type="entry name" value="PG_MUTASE"/>
    <property type="match status" value="1"/>
</dbReference>
<evidence type="ECO:0000256" key="1">
    <source>
        <dbReference type="ARBA" id="ARBA00023152"/>
    </source>
</evidence>
<accession>A0A543DZT7</accession>
<evidence type="ECO:0000313" key="4">
    <source>
        <dbReference type="EMBL" id="TQM14838.1"/>
    </source>
</evidence>
<dbReference type="CDD" id="cd07067">
    <property type="entry name" value="HP_PGM_like"/>
    <property type="match status" value="1"/>
</dbReference>
<keyword evidence="2" id="KW-0413">Isomerase</keyword>
<keyword evidence="5" id="KW-1185">Reference proteome</keyword>
<comment type="caution">
    <text evidence="4">The sequence shown here is derived from an EMBL/GenBank/DDBJ whole genome shotgun (WGS) entry which is preliminary data.</text>
</comment>
<sequence>MRLLLVRHGETVWNAERRLQGDRDIPLSATGRAQASALAPVVAAHAPACVVTSPLARTRETAELLGFPGERHDARWQEADLGDWTGLRTAVLRERGGAYAAWRAGRFTPPGGEPFAALTERVAAGVADLRADPGGGVVLVVTHGGPIRAVLRHLLGLEPARIVPVGPASLTVLDLGVDGARLHGYNIRAGAEAVQPVGRS</sequence>
<dbReference type="SMART" id="SM00855">
    <property type="entry name" value="PGAM"/>
    <property type="match status" value="1"/>
</dbReference>
<dbReference type="PANTHER" id="PTHR48100">
    <property type="entry name" value="BROAD-SPECIFICITY PHOSPHATASE YOR283W-RELATED"/>
    <property type="match status" value="1"/>
</dbReference>
<name>A0A543DZT7_9PSEU</name>
<organism evidence="4 5">
    <name type="scientific">Pseudonocardia kunmingensis</name>
    <dbReference type="NCBI Taxonomy" id="630975"/>
    <lineage>
        <taxon>Bacteria</taxon>
        <taxon>Bacillati</taxon>
        <taxon>Actinomycetota</taxon>
        <taxon>Actinomycetes</taxon>
        <taxon>Pseudonocardiales</taxon>
        <taxon>Pseudonocardiaceae</taxon>
        <taxon>Pseudonocardia</taxon>
    </lineage>
</organism>
<dbReference type="PANTHER" id="PTHR48100:SF1">
    <property type="entry name" value="HISTIDINE PHOSPHATASE FAMILY PROTEIN-RELATED"/>
    <property type="match status" value="1"/>
</dbReference>
<dbReference type="Gene3D" id="3.40.50.1240">
    <property type="entry name" value="Phosphoglycerate mutase-like"/>
    <property type="match status" value="1"/>
</dbReference>
<dbReference type="InterPro" id="IPR029033">
    <property type="entry name" value="His_PPase_superfam"/>
</dbReference>
<dbReference type="AlphaFoldDB" id="A0A543DZT7"/>
<evidence type="ECO:0000256" key="2">
    <source>
        <dbReference type="ARBA" id="ARBA00023235"/>
    </source>
</evidence>
<proteinExistence type="predicted"/>
<dbReference type="Proteomes" id="UP000315677">
    <property type="component" value="Unassembled WGS sequence"/>
</dbReference>